<feature type="transmembrane region" description="Helical" evidence="1">
    <location>
        <begin position="43"/>
        <end position="60"/>
    </location>
</feature>
<dbReference type="PANTHER" id="PTHR23028">
    <property type="entry name" value="ACETYLTRANSFERASE"/>
    <property type="match status" value="1"/>
</dbReference>
<evidence type="ECO:0000259" key="2">
    <source>
        <dbReference type="Pfam" id="PF01757"/>
    </source>
</evidence>
<dbReference type="GO" id="GO:0016020">
    <property type="term" value="C:membrane"/>
    <property type="evidence" value="ECO:0007669"/>
    <property type="project" value="TreeGrafter"/>
</dbReference>
<comment type="caution">
    <text evidence="3">The sequence shown here is derived from an EMBL/GenBank/DDBJ whole genome shotgun (WGS) entry which is preliminary data.</text>
</comment>
<feature type="domain" description="Acyltransferase 3" evidence="2">
    <location>
        <begin position="10"/>
        <end position="335"/>
    </location>
</feature>
<dbReference type="GO" id="GO:0016747">
    <property type="term" value="F:acyltransferase activity, transferring groups other than amino-acyl groups"/>
    <property type="evidence" value="ECO:0007669"/>
    <property type="project" value="InterPro"/>
</dbReference>
<dbReference type="InterPro" id="IPR050879">
    <property type="entry name" value="Acyltransferase_3"/>
</dbReference>
<dbReference type="RefSeq" id="WP_196984887.1">
    <property type="nucleotide sequence ID" value="NZ_JADWYS010000001.1"/>
</dbReference>
<accession>A0A931H1Q2</accession>
<evidence type="ECO:0000313" key="4">
    <source>
        <dbReference type="Proteomes" id="UP000651050"/>
    </source>
</evidence>
<gene>
    <name evidence="3" type="ORF">I5803_02740</name>
</gene>
<organism evidence="3 4">
    <name type="scientific">Caenimonas aquaedulcis</name>
    <dbReference type="NCBI Taxonomy" id="2793270"/>
    <lineage>
        <taxon>Bacteria</taxon>
        <taxon>Pseudomonadati</taxon>
        <taxon>Pseudomonadota</taxon>
        <taxon>Betaproteobacteria</taxon>
        <taxon>Burkholderiales</taxon>
        <taxon>Comamonadaceae</taxon>
        <taxon>Caenimonas</taxon>
    </lineage>
</organism>
<evidence type="ECO:0000313" key="3">
    <source>
        <dbReference type="EMBL" id="MBG9386931.1"/>
    </source>
</evidence>
<sequence length="370" mass="40290">MSSPGSGRILGWDLLRGLCALGVASYHLMYWQDIAAVNTLGSYGVYMFFILSGASLAYNYEGKLSTPREAASFILVRWLRLAPLYILLCVVFVAMLSLRNGQWVDQLPRRFALNASFAFGFDDPAVWALLVGGWSLGIEFVYYLVFPLLLAALRKPVWCVATGTLLVLLQAGWVLHTAGSPAGYAASAVAYHQVPAFAAYFFGGCVIGHWRRSGAAPLSMAHGFGLWLAMGLLLVSLNAPLQGDELLGWRGTVLFCACFLVVFLSGQVNVKGRLAPVASWLGDITYGCYLLHPIFFFGFAWFVLPRITATEPASLAWPARLAILAGVLALSCLTAAASERWFESPLRRWGKRVMQGRPAAPYKDAASISS</sequence>
<dbReference type="Proteomes" id="UP000651050">
    <property type="component" value="Unassembled WGS sequence"/>
</dbReference>
<protein>
    <submittedName>
        <fullName evidence="3">Acyltransferase</fullName>
    </submittedName>
</protein>
<dbReference type="EMBL" id="JADWYS010000001">
    <property type="protein sequence ID" value="MBG9386931.1"/>
    <property type="molecule type" value="Genomic_DNA"/>
</dbReference>
<feature type="transmembrane region" description="Helical" evidence="1">
    <location>
        <begin position="247"/>
        <end position="265"/>
    </location>
</feature>
<name>A0A931H1Q2_9BURK</name>
<dbReference type="PANTHER" id="PTHR23028:SF53">
    <property type="entry name" value="ACYL_TRANSF_3 DOMAIN-CONTAINING PROTEIN"/>
    <property type="match status" value="1"/>
</dbReference>
<keyword evidence="1" id="KW-0472">Membrane</keyword>
<feature type="transmembrane region" description="Helical" evidence="1">
    <location>
        <begin position="286"/>
        <end position="304"/>
    </location>
</feature>
<feature type="transmembrane region" description="Helical" evidence="1">
    <location>
        <begin position="215"/>
        <end position="235"/>
    </location>
</feature>
<feature type="transmembrane region" description="Helical" evidence="1">
    <location>
        <begin position="182"/>
        <end position="203"/>
    </location>
</feature>
<feature type="transmembrane region" description="Helical" evidence="1">
    <location>
        <begin position="81"/>
        <end position="98"/>
    </location>
</feature>
<dbReference type="AlphaFoldDB" id="A0A931H1Q2"/>
<evidence type="ECO:0000256" key="1">
    <source>
        <dbReference type="SAM" id="Phobius"/>
    </source>
</evidence>
<feature type="transmembrane region" description="Helical" evidence="1">
    <location>
        <begin position="125"/>
        <end position="145"/>
    </location>
</feature>
<dbReference type="GO" id="GO:0000271">
    <property type="term" value="P:polysaccharide biosynthetic process"/>
    <property type="evidence" value="ECO:0007669"/>
    <property type="project" value="TreeGrafter"/>
</dbReference>
<keyword evidence="1" id="KW-0812">Transmembrane</keyword>
<keyword evidence="3" id="KW-0808">Transferase</keyword>
<feature type="transmembrane region" description="Helical" evidence="1">
    <location>
        <begin position="157"/>
        <end position="176"/>
    </location>
</feature>
<keyword evidence="1" id="KW-1133">Transmembrane helix</keyword>
<keyword evidence="3" id="KW-0012">Acyltransferase</keyword>
<proteinExistence type="predicted"/>
<feature type="transmembrane region" description="Helical" evidence="1">
    <location>
        <begin position="316"/>
        <end position="338"/>
    </location>
</feature>
<dbReference type="Pfam" id="PF01757">
    <property type="entry name" value="Acyl_transf_3"/>
    <property type="match status" value="1"/>
</dbReference>
<reference evidence="3" key="1">
    <citation type="submission" date="2020-11" db="EMBL/GenBank/DDBJ databases">
        <title>Bacterial whole genome sequence for Caenimonas sp. DR4.4.</title>
        <authorList>
            <person name="Le V."/>
            <person name="Ko S.-R."/>
            <person name="Ahn C.-Y."/>
            <person name="Oh H.-M."/>
        </authorList>
    </citation>
    <scope>NUCLEOTIDE SEQUENCE</scope>
    <source>
        <strain evidence="3">DR4.4</strain>
    </source>
</reference>
<keyword evidence="4" id="KW-1185">Reference proteome</keyword>
<dbReference type="InterPro" id="IPR002656">
    <property type="entry name" value="Acyl_transf_3_dom"/>
</dbReference>